<organism evidence="1 2">
    <name type="scientific">Scutellospora calospora</name>
    <dbReference type="NCBI Taxonomy" id="85575"/>
    <lineage>
        <taxon>Eukaryota</taxon>
        <taxon>Fungi</taxon>
        <taxon>Fungi incertae sedis</taxon>
        <taxon>Mucoromycota</taxon>
        <taxon>Glomeromycotina</taxon>
        <taxon>Glomeromycetes</taxon>
        <taxon>Diversisporales</taxon>
        <taxon>Gigasporaceae</taxon>
        <taxon>Scutellospora</taxon>
    </lineage>
</organism>
<dbReference type="Proteomes" id="UP000789860">
    <property type="component" value="Unassembled WGS sequence"/>
</dbReference>
<comment type="caution">
    <text evidence="1">The sequence shown here is derived from an EMBL/GenBank/DDBJ whole genome shotgun (WGS) entry which is preliminary data.</text>
</comment>
<keyword evidence="2" id="KW-1185">Reference proteome</keyword>
<proteinExistence type="predicted"/>
<feature type="non-terminal residue" evidence="1">
    <location>
        <position position="1"/>
    </location>
</feature>
<name>A0ACA9PSG2_9GLOM</name>
<evidence type="ECO:0000313" key="2">
    <source>
        <dbReference type="Proteomes" id="UP000789860"/>
    </source>
</evidence>
<accession>A0ACA9PSG2</accession>
<gene>
    <name evidence="1" type="ORF">SCALOS_LOCUS11189</name>
</gene>
<dbReference type="EMBL" id="CAJVPM010046562">
    <property type="protein sequence ID" value="CAG8719042.1"/>
    <property type="molecule type" value="Genomic_DNA"/>
</dbReference>
<protein>
    <submittedName>
        <fullName evidence="1">11028_t:CDS:1</fullName>
    </submittedName>
</protein>
<evidence type="ECO:0000313" key="1">
    <source>
        <dbReference type="EMBL" id="CAG8719042.1"/>
    </source>
</evidence>
<reference evidence="1" key="1">
    <citation type="submission" date="2021-06" db="EMBL/GenBank/DDBJ databases">
        <authorList>
            <person name="Kallberg Y."/>
            <person name="Tangrot J."/>
            <person name="Rosling A."/>
        </authorList>
    </citation>
    <scope>NUCLEOTIDE SEQUENCE</scope>
    <source>
        <strain evidence="1">AU212A</strain>
    </source>
</reference>
<feature type="non-terminal residue" evidence="1">
    <location>
        <position position="78"/>
    </location>
</feature>
<sequence>ANQLISITHTAPKQFFALSLNASKLYSALKHINKCYHILTFSLSSLSTKFFSTTLNKHLTKATSLAELLDLTLNQQSL</sequence>